<name>A0A423IJK7_9PSED</name>
<gene>
    <name evidence="1" type="ORF">BK663_19375</name>
</gene>
<organism evidence="1 2">
    <name type="scientific">Pseudomonas lini</name>
    <dbReference type="NCBI Taxonomy" id="163011"/>
    <lineage>
        <taxon>Bacteria</taxon>
        <taxon>Pseudomonadati</taxon>
        <taxon>Pseudomonadota</taxon>
        <taxon>Gammaproteobacteria</taxon>
        <taxon>Pseudomonadales</taxon>
        <taxon>Pseudomonadaceae</taxon>
        <taxon>Pseudomonas</taxon>
    </lineage>
</organism>
<evidence type="ECO:0000313" key="1">
    <source>
        <dbReference type="EMBL" id="RON25628.1"/>
    </source>
</evidence>
<dbReference type="EMBL" id="MOBN01000035">
    <property type="protein sequence ID" value="RON25628.1"/>
    <property type="molecule type" value="Genomic_DNA"/>
</dbReference>
<dbReference type="Proteomes" id="UP000284168">
    <property type="component" value="Unassembled WGS sequence"/>
</dbReference>
<comment type="caution">
    <text evidence="1">The sequence shown here is derived from an EMBL/GenBank/DDBJ whole genome shotgun (WGS) entry which is preliminary data.</text>
</comment>
<reference evidence="1 2" key="1">
    <citation type="submission" date="2016-10" db="EMBL/GenBank/DDBJ databases">
        <title>Comparative genome analysis of multiple Pseudomonas spp. focuses on biocontrol and plant growth promoting traits.</title>
        <authorList>
            <person name="Tao X.-Y."/>
            <person name="Taylor C.G."/>
        </authorList>
    </citation>
    <scope>NUCLEOTIDE SEQUENCE [LARGE SCALE GENOMIC DNA]</scope>
    <source>
        <strain evidence="1 2">48C10</strain>
    </source>
</reference>
<proteinExistence type="predicted"/>
<accession>A0A423IJK7</accession>
<sequence length="1346" mass="150376">MATPYYFPRHLSFTDGQNQRQIVDEAGLLDIAAPKIVLGEQGMGKSDLISEIGRRLNAPTVSAIRFMLHKNPAQCVVAGKPLLIDGLDEAMARHDGDAVDLILAQLEEAGSPDFILSCRAREWQLRSVTNLRHIYNADPIVFTLEPLDRTEACAVLAQHYAMANPEHVLNHLDEHGIAELYRNPLTLGLMGQVAKHDAKLPATRAALLERVCPLIWPEHDPERQESRLGAMTEDEALSAAGAVMAGLLLAGADAVSLSSPGQLQDGDVRLADLKALPEAHGARTIFSSKLFHSVGAGRAKPIHRVIAEFLGARWLAKQAKTARAQRRLLAQLQGSGAVPASLRGLHAWLAFHSSAMAKAVIAADPFGVMRYGDISSLTADQADFMLDALQALAVIDPYFRSQDWDSHTATGLIIPNLRSKIETAISSTKSNAHLRSLLIEGLKDRPLAGELGDTLESVIFSTDRFFREREGAAEALIPHRNRTWWQRTIADIYEQCTEDSFLLARSIIEKIECDVENELLVATLLAEIGVTICPLPRIQTQRISTMRHFGGLVDLLPVERLINVLNLLSDHAMLLKASNWQEANGLHELISLLIVRAIDNKLILARDAACLWTWLGMLEPSNTYHRRAQKLLQERLDAHDDLRRAVQEHVLCVVRPKPTIRQSAHALNQRMVGLLSRPRDVMWFLERLALSDNRDPTLRSDWCDFMLLGFSKGVFDPDLRTASRKFQGGDAQLEAFVLKLENPKKNAWERGQEREAAKRARKKLIENETHRRHYLAIRDALRAGEHGAVFHPTQVYLGLTYPPVPDLAPTDRIVEWLGNELAVDVMAGFEAVLHRSDIPSPSEVSQGFAEAETWNICFALMAGLLARYRAGRGFSDLPVDVQTIGLLLCHHFDSSICVDDDLPAFRDVLEQHVIPTGTDRKDFARLWIEPSLAMGTSNVTGLYKLAHEESWQSTGAALAPGWLVTFPNVPEHIELDLVDCLTYSGALTSLALIAESRASTVFRNIDHLFGWLAIDILLRFDSVLPEISGIGAQHPEFIWFLRNRFELERRGTVLPVSIAQAKWIVSQFRAQWPFVVREGSSYGNTNPYDATDFLRAMINRIADETSVEAGKALEDLISEPVDDYSDLIRHMAAEQRQKRAEEDFEPLSPKHLCDLLAEGPPSNADDLKSLVLEELMVAQKMLIGDDIDQVRDFWNDAGVPHDENRCRDRLTAMIGPELMRYGVQRITEADMPKTKRADLAFACGQLQLPMEVKGQWHDEVWQAATDQLDLKYLIDWRSEQRGIYCVLWFGDLRSTSGRRLKAPPPGLKSPKSADEMRKMLIELIPEARRTLIDVVVLDLTAGKPCD</sequence>
<dbReference type="RefSeq" id="WP_123721645.1">
    <property type="nucleotide sequence ID" value="NZ_MOBN01000035.1"/>
</dbReference>
<protein>
    <submittedName>
        <fullName evidence="1">Uncharacterized protein</fullName>
    </submittedName>
</protein>
<evidence type="ECO:0000313" key="2">
    <source>
        <dbReference type="Proteomes" id="UP000284168"/>
    </source>
</evidence>